<evidence type="ECO:0000313" key="2">
    <source>
        <dbReference type="EMBL" id="KAK8159564.1"/>
    </source>
</evidence>
<gene>
    <name evidence="2" type="ORF">IWX90DRAFT_303554</name>
</gene>
<reference evidence="2 3" key="1">
    <citation type="journal article" date="2022" name="G3 (Bethesda)">
        <title>Enemy or ally: a genomic approach to elucidate the lifestyle of Phyllosticta citrichinaensis.</title>
        <authorList>
            <person name="Buijs V.A."/>
            <person name="Groenewald J.Z."/>
            <person name="Haridas S."/>
            <person name="LaButti K.M."/>
            <person name="Lipzen A."/>
            <person name="Martin F.M."/>
            <person name="Barry K."/>
            <person name="Grigoriev I.V."/>
            <person name="Crous P.W."/>
            <person name="Seidl M.F."/>
        </authorList>
    </citation>
    <scope>NUCLEOTIDE SEQUENCE [LARGE SCALE GENOMIC DNA]</scope>
    <source>
        <strain evidence="2 3">CBS 129764</strain>
    </source>
</reference>
<dbReference type="EMBL" id="JBBWUH010000008">
    <property type="protein sequence ID" value="KAK8159564.1"/>
    <property type="molecule type" value="Genomic_DNA"/>
</dbReference>
<evidence type="ECO:0000256" key="1">
    <source>
        <dbReference type="SAM" id="MobiDB-lite"/>
    </source>
</evidence>
<proteinExistence type="predicted"/>
<accession>A0ABR1XLD8</accession>
<feature type="compositionally biased region" description="Basic and acidic residues" evidence="1">
    <location>
        <begin position="21"/>
        <end position="36"/>
    </location>
</feature>
<keyword evidence="3" id="KW-1185">Reference proteome</keyword>
<name>A0ABR1XLD8_9PEZI</name>
<feature type="region of interest" description="Disordered" evidence="1">
    <location>
        <begin position="114"/>
        <end position="169"/>
    </location>
</feature>
<feature type="region of interest" description="Disordered" evidence="1">
    <location>
        <begin position="1"/>
        <end position="36"/>
    </location>
</feature>
<organism evidence="2 3">
    <name type="scientific">Phyllosticta citrichinensis</name>
    <dbReference type="NCBI Taxonomy" id="1130410"/>
    <lineage>
        <taxon>Eukaryota</taxon>
        <taxon>Fungi</taxon>
        <taxon>Dikarya</taxon>
        <taxon>Ascomycota</taxon>
        <taxon>Pezizomycotina</taxon>
        <taxon>Dothideomycetes</taxon>
        <taxon>Dothideomycetes incertae sedis</taxon>
        <taxon>Botryosphaeriales</taxon>
        <taxon>Phyllostictaceae</taxon>
        <taxon>Phyllosticta</taxon>
    </lineage>
</organism>
<comment type="caution">
    <text evidence="2">The sequence shown here is derived from an EMBL/GenBank/DDBJ whole genome shotgun (WGS) entry which is preliminary data.</text>
</comment>
<dbReference type="Proteomes" id="UP001456524">
    <property type="component" value="Unassembled WGS sequence"/>
</dbReference>
<evidence type="ECO:0000313" key="3">
    <source>
        <dbReference type="Proteomes" id="UP001456524"/>
    </source>
</evidence>
<protein>
    <submittedName>
        <fullName evidence="2">Uncharacterized protein</fullName>
    </submittedName>
</protein>
<sequence>MRCAFSFPASGVAPTPSTRPETVDRTRGGQQKQEKTCRPLVAYSRRPQTTKDKTTLQLTAQLASPSYPLTAHLTPRLLLLLQLLSEFRSSGSSRLHTTIMSAIKHHPIFSLISPAATPPRPAPSDDDAVPLVNVPSSSSTPPEDVHKRVDPSATTPPPQKLSKKTPRRPATWKYISHGIGGAGNFHLRECSPAAFNVFNACADCSLQVTFSRVGRARPQNPPRRQRRRRAASVRAAAASTSKCSWWMAKRARALELA</sequence>